<comment type="caution">
    <text evidence="2">The sequence shown here is derived from an EMBL/GenBank/DDBJ whole genome shotgun (WGS) entry which is preliminary data.</text>
</comment>
<gene>
    <name evidence="2" type="ORF">JYU34_007882</name>
</gene>
<proteinExistence type="predicted"/>
<feature type="region of interest" description="Disordered" evidence="1">
    <location>
        <begin position="1"/>
        <end position="98"/>
    </location>
</feature>
<sequence length="98" mass="10591">MFTRARKVQGPSEQRTPGDLPRRPPLPPPPPPPPPQPTWAGVRQVPPPPAPPAPHPRPPAPPAPRPRPPRPRQPRARAPSTCACVSTQHGTPETILNQ</sequence>
<dbReference type="Proteomes" id="UP000823941">
    <property type="component" value="Chromosome 10"/>
</dbReference>
<name>A0ABQ7QRJ9_PLUXY</name>
<organism evidence="2 3">
    <name type="scientific">Plutella xylostella</name>
    <name type="common">Diamondback moth</name>
    <name type="synonym">Plutella maculipennis</name>
    <dbReference type="NCBI Taxonomy" id="51655"/>
    <lineage>
        <taxon>Eukaryota</taxon>
        <taxon>Metazoa</taxon>
        <taxon>Ecdysozoa</taxon>
        <taxon>Arthropoda</taxon>
        <taxon>Hexapoda</taxon>
        <taxon>Insecta</taxon>
        <taxon>Pterygota</taxon>
        <taxon>Neoptera</taxon>
        <taxon>Endopterygota</taxon>
        <taxon>Lepidoptera</taxon>
        <taxon>Glossata</taxon>
        <taxon>Ditrysia</taxon>
        <taxon>Yponomeutoidea</taxon>
        <taxon>Plutellidae</taxon>
        <taxon>Plutella</taxon>
    </lineage>
</organism>
<protein>
    <submittedName>
        <fullName evidence="2">Uncharacterized protein</fullName>
    </submittedName>
</protein>
<feature type="compositionally biased region" description="Polar residues" evidence="1">
    <location>
        <begin position="83"/>
        <end position="98"/>
    </location>
</feature>
<keyword evidence="3" id="KW-1185">Reference proteome</keyword>
<accession>A0ABQ7QRJ9</accession>
<dbReference type="EMBL" id="JAHIBW010000010">
    <property type="protein sequence ID" value="KAG7307662.1"/>
    <property type="molecule type" value="Genomic_DNA"/>
</dbReference>
<feature type="compositionally biased region" description="Pro residues" evidence="1">
    <location>
        <begin position="23"/>
        <end position="37"/>
    </location>
</feature>
<feature type="compositionally biased region" description="Pro residues" evidence="1">
    <location>
        <begin position="45"/>
        <end position="66"/>
    </location>
</feature>
<evidence type="ECO:0000313" key="2">
    <source>
        <dbReference type="EMBL" id="KAG7307662.1"/>
    </source>
</evidence>
<evidence type="ECO:0000256" key="1">
    <source>
        <dbReference type="SAM" id="MobiDB-lite"/>
    </source>
</evidence>
<reference evidence="2 3" key="1">
    <citation type="submission" date="2021-06" db="EMBL/GenBank/DDBJ databases">
        <title>A haploid diamondback moth (Plutella xylostella L.) genome assembly resolves 31 chromosomes and identifies a diamide resistance mutation.</title>
        <authorList>
            <person name="Ward C.M."/>
            <person name="Perry K.D."/>
            <person name="Baker G."/>
            <person name="Powis K."/>
            <person name="Heckel D.G."/>
            <person name="Baxter S.W."/>
        </authorList>
    </citation>
    <scope>NUCLEOTIDE SEQUENCE [LARGE SCALE GENOMIC DNA]</scope>
    <source>
        <strain evidence="2 3">LV</strain>
        <tissue evidence="2">Single pupa</tissue>
    </source>
</reference>
<evidence type="ECO:0000313" key="3">
    <source>
        <dbReference type="Proteomes" id="UP000823941"/>
    </source>
</evidence>